<evidence type="ECO:0000313" key="2">
    <source>
        <dbReference type="EMBL" id="GFA50452.1"/>
    </source>
</evidence>
<feature type="region of interest" description="Disordered" evidence="1">
    <location>
        <begin position="40"/>
        <end position="75"/>
    </location>
</feature>
<sequence>MIFDDKQLYGLPTHKEKYDVSFHKKKVFVNMKRIGKGFSEHDSGNIVETQTKTTSNEPSSLGTSSGDGPKRQDTMEDTFADTRHKEVVEVVTTAKMLIDTVVDIAQVTTAIADIPVTIVVTIVTIDLNITAEFTKTNVEVTQPSKRKRVMIQEPEETTTTKTAYSQQPQVHEKGKRKANLIEEPEMPKKRKHQISANNELAKMQADSDEKDRLIRERDQKEQEGNDALINT</sequence>
<comment type="caution">
    <text evidence="2">The sequence shown here is derived from an EMBL/GenBank/DDBJ whole genome shotgun (WGS) entry which is preliminary data.</text>
</comment>
<dbReference type="EMBL" id="BKCJ010435599">
    <property type="protein sequence ID" value="GFA50452.1"/>
    <property type="molecule type" value="Genomic_DNA"/>
</dbReference>
<name>A0A699JPS4_TANCI</name>
<reference evidence="2" key="1">
    <citation type="journal article" date="2019" name="Sci. Rep.">
        <title>Draft genome of Tanacetum cinerariifolium, the natural source of mosquito coil.</title>
        <authorList>
            <person name="Yamashiro T."/>
            <person name="Shiraishi A."/>
            <person name="Satake H."/>
            <person name="Nakayama K."/>
        </authorList>
    </citation>
    <scope>NUCLEOTIDE SEQUENCE</scope>
</reference>
<feature type="compositionally biased region" description="Polar residues" evidence="1">
    <location>
        <begin position="157"/>
        <end position="169"/>
    </location>
</feature>
<evidence type="ECO:0000256" key="1">
    <source>
        <dbReference type="SAM" id="MobiDB-lite"/>
    </source>
</evidence>
<organism evidence="2">
    <name type="scientific">Tanacetum cinerariifolium</name>
    <name type="common">Dalmatian daisy</name>
    <name type="synonym">Chrysanthemum cinerariifolium</name>
    <dbReference type="NCBI Taxonomy" id="118510"/>
    <lineage>
        <taxon>Eukaryota</taxon>
        <taxon>Viridiplantae</taxon>
        <taxon>Streptophyta</taxon>
        <taxon>Embryophyta</taxon>
        <taxon>Tracheophyta</taxon>
        <taxon>Spermatophyta</taxon>
        <taxon>Magnoliopsida</taxon>
        <taxon>eudicotyledons</taxon>
        <taxon>Gunneridae</taxon>
        <taxon>Pentapetalae</taxon>
        <taxon>asterids</taxon>
        <taxon>campanulids</taxon>
        <taxon>Asterales</taxon>
        <taxon>Asteraceae</taxon>
        <taxon>Asteroideae</taxon>
        <taxon>Anthemideae</taxon>
        <taxon>Anthemidinae</taxon>
        <taxon>Tanacetum</taxon>
    </lineage>
</organism>
<protein>
    <submittedName>
        <fullName evidence="2">Uncharacterized protein</fullName>
    </submittedName>
</protein>
<dbReference type="AlphaFoldDB" id="A0A699JPS4"/>
<accession>A0A699JPS4</accession>
<feature type="compositionally biased region" description="Basic and acidic residues" evidence="1">
    <location>
        <begin position="205"/>
        <end position="223"/>
    </location>
</feature>
<feature type="region of interest" description="Disordered" evidence="1">
    <location>
        <begin position="153"/>
        <end position="231"/>
    </location>
</feature>
<gene>
    <name evidence="2" type="ORF">Tci_622424</name>
</gene>
<feature type="compositionally biased region" description="Polar residues" evidence="1">
    <location>
        <begin position="46"/>
        <end position="66"/>
    </location>
</feature>
<proteinExistence type="predicted"/>